<proteinExistence type="predicted"/>
<comment type="caution">
    <text evidence="2">The sequence shown here is derived from an EMBL/GenBank/DDBJ whole genome shotgun (WGS) entry which is preliminary data.</text>
</comment>
<dbReference type="InterPro" id="IPR000182">
    <property type="entry name" value="GNAT_dom"/>
</dbReference>
<dbReference type="EMBL" id="AYUF01000289">
    <property type="protein sequence ID" value="ETK02894.1"/>
    <property type="molecule type" value="Genomic_DNA"/>
</dbReference>
<dbReference type="PANTHER" id="PTHR43441:SF11">
    <property type="entry name" value="RIBOSOMAL-PROTEIN-SERINE ACETYLTRANSFERASE"/>
    <property type="match status" value="1"/>
</dbReference>
<dbReference type="Proteomes" id="UP000018837">
    <property type="component" value="Unassembled WGS sequence"/>
</dbReference>
<dbReference type="GO" id="GO:0005737">
    <property type="term" value="C:cytoplasm"/>
    <property type="evidence" value="ECO:0007669"/>
    <property type="project" value="TreeGrafter"/>
</dbReference>
<evidence type="ECO:0000259" key="1">
    <source>
        <dbReference type="PROSITE" id="PS51186"/>
    </source>
</evidence>
<protein>
    <recommendedName>
        <fullName evidence="1">N-acetyltransferase domain-containing protein</fullName>
    </recommendedName>
</protein>
<reference evidence="2 3" key="1">
    <citation type="submission" date="2013-11" db="EMBL/GenBank/DDBJ databases">
        <title>Single cell genomics of uncultured Tannerella BU063 (oral taxon 286).</title>
        <authorList>
            <person name="Beall C.J."/>
            <person name="Campbell A.G."/>
            <person name="Griffen A.L."/>
            <person name="Podar M."/>
            <person name="Leys E.J."/>
        </authorList>
    </citation>
    <scope>NUCLEOTIDE SEQUENCE [LARGE SCALE GENOMIC DNA]</scope>
    <source>
        <strain evidence="2">Cell 2</strain>
    </source>
</reference>
<dbReference type="InterPro" id="IPR016181">
    <property type="entry name" value="Acyl_CoA_acyltransferase"/>
</dbReference>
<dbReference type="InterPro" id="IPR051908">
    <property type="entry name" value="Ribosomal_N-acetyltransferase"/>
</dbReference>
<accession>W2C6N3</accession>
<dbReference type="Gene3D" id="3.40.630.30">
    <property type="match status" value="1"/>
</dbReference>
<dbReference type="Pfam" id="PF13302">
    <property type="entry name" value="Acetyltransf_3"/>
    <property type="match status" value="1"/>
</dbReference>
<feature type="domain" description="N-acetyltransferase" evidence="1">
    <location>
        <begin position="17"/>
        <end position="184"/>
    </location>
</feature>
<evidence type="ECO:0000313" key="2">
    <source>
        <dbReference type="EMBL" id="ETK02894.1"/>
    </source>
</evidence>
<dbReference type="PROSITE" id="PS51186">
    <property type="entry name" value="GNAT"/>
    <property type="match status" value="1"/>
</dbReference>
<dbReference type="PANTHER" id="PTHR43441">
    <property type="entry name" value="RIBOSOMAL-PROTEIN-SERINE ACETYLTRANSFERASE"/>
    <property type="match status" value="1"/>
</dbReference>
<gene>
    <name evidence="2" type="ORF">N425_01815</name>
</gene>
<dbReference type="SUPFAM" id="SSF55729">
    <property type="entry name" value="Acyl-CoA N-acyltransferases (Nat)"/>
    <property type="match status" value="1"/>
</dbReference>
<name>W2C6N3_9BACT</name>
<sequence>MREGQNNVEKIKLNTAAVLRLLTPLDAPDIFNAIDTQRRYLAQWLPFVSGTRTIEDTLRYVRTSMLDFERGDYVFVIVCEEQFAGLIGFKDTDRENRRTELGYWLREEYQGRGLMTESVKALCRWAFRKQRMFRVQIKCATENIRSRAIPERLGFVHEGTERGGARLANGRHTNLEVYSRLRTDKVK</sequence>
<dbReference type="GO" id="GO:0008999">
    <property type="term" value="F:protein-N-terminal-alanine acetyltransferase activity"/>
    <property type="evidence" value="ECO:0007669"/>
    <property type="project" value="TreeGrafter"/>
</dbReference>
<dbReference type="AlphaFoldDB" id="W2C6N3"/>
<evidence type="ECO:0000313" key="3">
    <source>
        <dbReference type="Proteomes" id="UP000018837"/>
    </source>
</evidence>
<dbReference type="GO" id="GO:1990189">
    <property type="term" value="F:protein N-terminal-serine acetyltransferase activity"/>
    <property type="evidence" value="ECO:0007669"/>
    <property type="project" value="TreeGrafter"/>
</dbReference>
<organism evidence="2 3">
    <name type="scientific">Tannerella sp. oral taxon BU063 isolate Cell 2</name>
    <dbReference type="NCBI Taxonomy" id="1411148"/>
    <lineage>
        <taxon>Bacteria</taxon>
        <taxon>Pseudomonadati</taxon>
        <taxon>Bacteroidota</taxon>
        <taxon>Bacteroidia</taxon>
        <taxon>Bacteroidales</taxon>
        <taxon>Tannerellaceae</taxon>
        <taxon>Tannerella</taxon>
    </lineage>
</organism>
<dbReference type="CDD" id="cd04301">
    <property type="entry name" value="NAT_SF"/>
    <property type="match status" value="1"/>
</dbReference>